<dbReference type="SUPFAM" id="SSF116846">
    <property type="entry name" value="MIT domain"/>
    <property type="match status" value="2"/>
</dbReference>
<comment type="catalytic activity">
    <reaction evidence="17">
        <text>ATP + H2O = ADP + phosphate + H(+)</text>
        <dbReference type="Rhea" id="RHEA:13065"/>
        <dbReference type="ChEBI" id="CHEBI:15377"/>
        <dbReference type="ChEBI" id="CHEBI:15378"/>
        <dbReference type="ChEBI" id="CHEBI:30616"/>
        <dbReference type="ChEBI" id="CHEBI:43474"/>
        <dbReference type="ChEBI" id="CHEBI:456216"/>
        <dbReference type="EC" id="3.6.4.6"/>
    </reaction>
</comment>
<dbReference type="SMART" id="SM00220">
    <property type="entry name" value="S_TKc"/>
    <property type="match status" value="1"/>
</dbReference>
<keyword evidence="7" id="KW-0723">Serine/threonine-protein kinase</keyword>
<dbReference type="SUPFAM" id="SSF56112">
    <property type="entry name" value="Protein kinase-like (PK-like)"/>
    <property type="match status" value="1"/>
</dbReference>
<dbReference type="SMART" id="SM00745">
    <property type="entry name" value="MIT"/>
    <property type="match status" value="1"/>
</dbReference>
<dbReference type="PANTHER" id="PTHR24348:SF65">
    <property type="entry name" value="SERINE_THREONINE-PROTEIN KINASE ULK3"/>
    <property type="match status" value="1"/>
</dbReference>
<reference evidence="20 21" key="1">
    <citation type="submission" date="2020-08" db="EMBL/GenBank/DDBJ databases">
        <authorList>
            <person name="Hejnol A."/>
        </authorList>
    </citation>
    <scope>NUCLEOTIDE SEQUENCE [LARGE SCALE GENOMIC DNA]</scope>
</reference>
<evidence type="ECO:0000256" key="15">
    <source>
        <dbReference type="ARBA" id="ARBA00047899"/>
    </source>
</evidence>
<organism evidence="20 21">
    <name type="scientific">Dimorphilus gyrociliatus</name>
    <dbReference type="NCBI Taxonomy" id="2664684"/>
    <lineage>
        <taxon>Eukaryota</taxon>
        <taxon>Metazoa</taxon>
        <taxon>Spiralia</taxon>
        <taxon>Lophotrochozoa</taxon>
        <taxon>Annelida</taxon>
        <taxon>Polychaeta</taxon>
        <taxon>Polychaeta incertae sedis</taxon>
        <taxon>Dinophilidae</taxon>
        <taxon>Dimorphilus</taxon>
    </lineage>
</organism>
<dbReference type="EC" id="3.6.4.6" evidence="3"/>
<dbReference type="GO" id="GO:0005829">
    <property type="term" value="C:cytosol"/>
    <property type="evidence" value="ECO:0007669"/>
    <property type="project" value="TreeGrafter"/>
</dbReference>
<keyword evidence="10" id="KW-0418">Kinase</keyword>
<keyword evidence="13" id="KW-0072">Autophagy</keyword>
<feature type="coiled-coil region" evidence="18">
    <location>
        <begin position="357"/>
        <end position="384"/>
    </location>
</feature>
<dbReference type="InterPro" id="IPR036181">
    <property type="entry name" value="MIT_dom_sf"/>
</dbReference>
<dbReference type="GO" id="GO:0016787">
    <property type="term" value="F:hydrolase activity"/>
    <property type="evidence" value="ECO:0007669"/>
    <property type="project" value="UniProtKB-KW"/>
</dbReference>
<evidence type="ECO:0000256" key="16">
    <source>
        <dbReference type="ARBA" id="ARBA00048679"/>
    </source>
</evidence>
<evidence type="ECO:0000256" key="18">
    <source>
        <dbReference type="SAM" id="Coils"/>
    </source>
</evidence>
<evidence type="ECO:0000256" key="12">
    <source>
        <dbReference type="ARBA" id="ARBA00022927"/>
    </source>
</evidence>
<dbReference type="InterPro" id="IPR045269">
    <property type="entry name" value="Atg1-like"/>
</dbReference>
<dbReference type="InterPro" id="IPR000719">
    <property type="entry name" value="Prot_kinase_dom"/>
</dbReference>
<evidence type="ECO:0000256" key="4">
    <source>
        <dbReference type="ARBA" id="ARBA00021644"/>
    </source>
</evidence>
<evidence type="ECO:0000256" key="2">
    <source>
        <dbReference type="ARBA" id="ARBA00012513"/>
    </source>
</evidence>
<dbReference type="GO" id="GO:0005524">
    <property type="term" value="F:ATP binding"/>
    <property type="evidence" value="ECO:0007669"/>
    <property type="project" value="InterPro"/>
</dbReference>
<evidence type="ECO:0000256" key="9">
    <source>
        <dbReference type="ARBA" id="ARBA00022737"/>
    </source>
</evidence>
<evidence type="ECO:0000313" key="21">
    <source>
        <dbReference type="Proteomes" id="UP000549394"/>
    </source>
</evidence>
<evidence type="ECO:0000259" key="19">
    <source>
        <dbReference type="PROSITE" id="PS50011"/>
    </source>
</evidence>
<evidence type="ECO:0000256" key="10">
    <source>
        <dbReference type="ARBA" id="ARBA00022777"/>
    </source>
</evidence>
<keyword evidence="9" id="KW-0677">Repeat</keyword>
<evidence type="ECO:0000256" key="13">
    <source>
        <dbReference type="ARBA" id="ARBA00023006"/>
    </source>
</evidence>
<evidence type="ECO:0000256" key="3">
    <source>
        <dbReference type="ARBA" id="ARBA00012674"/>
    </source>
</evidence>
<keyword evidence="21" id="KW-1185">Reference proteome</keyword>
<evidence type="ECO:0000313" key="20">
    <source>
        <dbReference type="EMBL" id="CAD5116553.1"/>
    </source>
</evidence>
<keyword evidence="18" id="KW-0175">Coiled coil</keyword>
<gene>
    <name evidence="20" type="ORF">DGYR_LOCUS5162</name>
</gene>
<evidence type="ECO:0000256" key="5">
    <source>
        <dbReference type="ARBA" id="ARBA00022448"/>
    </source>
</evidence>
<dbReference type="InterPro" id="IPR011009">
    <property type="entry name" value="Kinase-like_dom_sf"/>
</dbReference>
<dbReference type="InterPro" id="IPR007330">
    <property type="entry name" value="MIT_dom"/>
</dbReference>
<dbReference type="EC" id="2.7.11.1" evidence="2"/>
<dbReference type="OrthoDB" id="346907at2759"/>
<evidence type="ECO:0000256" key="14">
    <source>
        <dbReference type="ARBA" id="ARBA00032242"/>
    </source>
</evidence>
<comment type="subcellular location">
    <subcellularLocation>
        <location evidence="1">Cytoplasm</location>
    </subcellularLocation>
</comment>
<dbReference type="GO" id="GO:0000045">
    <property type="term" value="P:autophagosome assembly"/>
    <property type="evidence" value="ECO:0007669"/>
    <property type="project" value="TreeGrafter"/>
</dbReference>
<dbReference type="Proteomes" id="UP000549394">
    <property type="component" value="Unassembled WGS sequence"/>
</dbReference>
<dbReference type="PANTHER" id="PTHR24348">
    <property type="entry name" value="SERINE/THREONINE-PROTEIN KINASE UNC-51-RELATED"/>
    <property type="match status" value="1"/>
</dbReference>
<dbReference type="GO" id="GO:0005776">
    <property type="term" value="C:autophagosome"/>
    <property type="evidence" value="ECO:0007669"/>
    <property type="project" value="TreeGrafter"/>
</dbReference>
<dbReference type="PROSITE" id="PS00108">
    <property type="entry name" value="PROTEIN_KINASE_ST"/>
    <property type="match status" value="1"/>
</dbReference>
<sequence length="392" mass="45348">MINFDWDEKLIYIVMEYCSGGDLSHFITAKRTLSEYLARRFLQQIASALKYMRSKKVCHMDLKPHNILLESPNSVVLKLADFGFAHYLNQESQTTKHLIGSPLYMAPEIVVHRNYNEKADLWSVGVILYECLFGRAPFASRTLEEIRDKLYDSSPVLIPGGTSENCKHLLSRLLQRDPEKRISFEDFIKHPFVDLEHKPSESSVKKATDIVQSAIEFDSLGNYKEALKLYSSSLQYFVSAIHYEQDEEKKNCIRRKVNNYMKRAEELKKILYPNDVPSECPDSKILPTLFSSISENEVDLRRALNTLYSAQKLAANKEFESAYKAYEISIEKLIPLAKADDNVNRKKLLQKQLSISLDEAEKIKEYLQTNLKETKEDMKKEEECKSKLCIVM</sequence>
<dbReference type="GO" id="GO:0042594">
    <property type="term" value="P:response to starvation"/>
    <property type="evidence" value="ECO:0007669"/>
    <property type="project" value="TreeGrafter"/>
</dbReference>
<comment type="catalytic activity">
    <reaction evidence="15">
        <text>L-threonyl-[protein] + ATP = O-phospho-L-threonyl-[protein] + ADP + H(+)</text>
        <dbReference type="Rhea" id="RHEA:46608"/>
        <dbReference type="Rhea" id="RHEA-COMP:11060"/>
        <dbReference type="Rhea" id="RHEA-COMP:11605"/>
        <dbReference type="ChEBI" id="CHEBI:15378"/>
        <dbReference type="ChEBI" id="CHEBI:30013"/>
        <dbReference type="ChEBI" id="CHEBI:30616"/>
        <dbReference type="ChEBI" id="CHEBI:61977"/>
        <dbReference type="ChEBI" id="CHEBI:456216"/>
        <dbReference type="EC" id="2.7.11.1"/>
    </reaction>
</comment>
<protein>
    <recommendedName>
        <fullName evidence="4">Serine/threonine-protein kinase ULK3</fullName>
        <ecNumber evidence="2">2.7.11.1</ecNumber>
        <ecNumber evidence="3">3.6.4.6</ecNumber>
    </recommendedName>
    <alternativeName>
        <fullName evidence="14">Unc-51-like kinase 3</fullName>
    </alternativeName>
</protein>
<evidence type="ECO:0000256" key="17">
    <source>
        <dbReference type="ARBA" id="ARBA00048883"/>
    </source>
</evidence>
<dbReference type="Pfam" id="PF04212">
    <property type="entry name" value="MIT"/>
    <property type="match status" value="1"/>
</dbReference>
<dbReference type="PROSITE" id="PS50011">
    <property type="entry name" value="PROTEIN_KINASE_DOM"/>
    <property type="match status" value="1"/>
</dbReference>
<proteinExistence type="predicted"/>
<dbReference type="InterPro" id="IPR008271">
    <property type="entry name" value="Ser/Thr_kinase_AS"/>
</dbReference>
<evidence type="ECO:0000256" key="6">
    <source>
        <dbReference type="ARBA" id="ARBA00022490"/>
    </source>
</evidence>
<dbReference type="EMBL" id="CAJFCJ010000006">
    <property type="protein sequence ID" value="CAD5116553.1"/>
    <property type="molecule type" value="Genomic_DNA"/>
</dbReference>
<accession>A0A7I8VKJ4</accession>
<comment type="catalytic activity">
    <reaction evidence="16">
        <text>L-seryl-[protein] + ATP = O-phospho-L-seryl-[protein] + ADP + H(+)</text>
        <dbReference type="Rhea" id="RHEA:17989"/>
        <dbReference type="Rhea" id="RHEA-COMP:9863"/>
        <dbReference type="Rhea" id="RHEA-COMP:11604"/>
        <dbReference type="ChEBI" id="CHEBI:15378"/>
        <dbReference type="ChEBI" id="CHEBI:29999"/>
        <dbReference type="ChEBI" id="CHEBI:30616"/>
        <dbReference type="ChEBI" id="CHEBI:83421"/>
        <dbReference type="ChEBI" id="CHEBI:456216"/>
        <dbReference type="EC" id="2.7.11.1"/>
    </reaction>
</comment>
<dbReference type="GO" id="GO:0015031">
    <property type="term" value="P:protein transport"/>
    <property type="evidence" value="ECO:0007669"/>
    <property type="project" value="UniProtKB-KW"/>
</dbReference>
<name>A0A7I8VKJ4_9ANNE</name>
<keyword evidence="11" id="KW-0378">Hydrolase</keyword>
<dbReference type="Gene3D" id="1.10.510.10">
    <property type="entry name" value="Transferase(Phosphotransferase) domain 1"/>
    <property type="match status" value="1"/>
</dbReference>
<evidence type="ECO:0000256" key="8">
    <source>
        <dbReference type="ARBA" id="ARBA00022679"/>
    </source>
</evidence>
<keyword evidence="12" id="KW-0653">Protein transport</keyword>
<comment type="caution">
    <text evidence="20">The sequence shown here is derived from an EMBL/GenBank/DDBJ whole genome shotgun (WGS) entry which is preliminary data.</text>
</comment>
<dbReference type="GO" id="GO:0034727">
    <property type="term" value="P:piecemeal microautophagy of the nucleus"/>
    <property type="evidence" value="ECO:0007669"/>
    <property type="project" value="TreeGrafter"/>
</dbReference>
<evidence type="ECO:0000256" key="1">
    <source>
        <dbReference type="ARBA" id="ARBA00004496"/>
    </source>
</evidence>
<dbReference type="AlphaFoldDB" id="A0A7I8VKJ4"/>
<dbReference type="Gene3D" id="1.20.58.80">
    <property type="entry name" value="Phosphotransferase system, lactose/cellobiose-type IIA subunit"/>
    <property type="match status" value="2"/>
</dbReference>
<dbReference type="GO" id="GO:0061709">
    <property type="term" value="P:reticulophagy"/>
    <property type="evidence" value="ECO:0007669"/>
    <property type="project" value="TreeGrafter"/>
</dbReference>
<dbReference type="Pfam" id="PF00069">
    <property type="entry name" value="Pkinase"/>
    <property type="match status" value="1"/>
</dbReference>
<evidence type="ECO:0000256" key="11">
    <source>
        <dbReference type="ARBA" id="ARBA00022801"/>
    </source>
</evidence>
<evidence type="ECO:0000256" key="7">
    <source>
        <dbReference type="ARBA" id="ARBA00022527"/>
    </source>
</evidence>
<dbReference type="GO" id="GO:0010506">
    <property type="term" value="P:regulation of autophagy"/>
    <property type="evidence" value="ECO:0007669"/>
    <property type="project" value="InterPro"/>
</dbReference>
<feature type="coiled-coil region" evidence="18">
    <location>
        <begin position="243"/>
        <end position="270"/>
    </location>
</feature>
<keyword evidence="8" id="KW-0808">Transferase</keyword>
<keyword evidence="6" id="KW-0963">Cytoplasm</keyword>
<dbReference type="GO" id="GO:0034045">
    <property type="term" value="C:phagophore assembly site membrane"/>
    <property type="evidence" value="ECO:0007669"/>
    <property type="project" value="TreeGrafter"/>
</dbReference>
<dbReference type="GO" id="GO:0004674">
    <property type="term" value="F:protein serine/threonine kinase activity"/>
    <property type="evidence" value="ECO:0007669"/>
    <property type="project" value="UniProtKB-KW"/>
</dbReference>
<keyword evidence="5" id="KW-0813">Transport</keyword>
<dbReference type="FunFam" id="1.20.58.80:FF:000004">
    <property type="entry name" value="Vacuolar protein sorting-associated protein 4"/>
    <property type="match status" value="1"/>
</dbReference>
<dbReference type="GO" id="GO:0000422">
    <property type="term" value="P:autophagy of mitochondrion"/>
    <property type="evidence" value="ECO:0007669"/>
    <property type="project" value="TreeGrafter"/>
</dbReference>
<feature type="domain" description="Protein kinase" evidence="19">
    <location>
        <begin position="1"/>
        <end position="193"/>
    </location>
</feature>